<dbReference type="InterPro" id="IPR020058">
    <property type="entry name" value="Glu/Gln-tRNA-synth_Ib_cat-dom"/>
</dbReference>
<dbReference type="GO" id="GO:0004818">
    <property type="term" value="F:glutamate-tRNA ligase activity"/>
    <property type="evidence" value="ECO:0007669"/>
    <property type="project" value="UniProtKB-EC"/>
</dbReference>
<keyword evidence="9" id="KW-0030">Aminoacyl-tRNA synthetase</keyword>
<accession>A0A382C6C4</accession>
<dbReference type="GO" id="GO:0005829">
    <property type="term" value="C:cytosol"/>
    <property type="evidence" value="ECO:0007669"/>
    <property type="project" value="TreeGrafter"/>
</dbReference>
<dbReference type="AlphaFoldDB" id="A0A382C6C4"/>
<evidence type="ECO:0000256" key="10">
    <source>
        <dbReference type="ARBA" id="ARBA00030865"/>
    </source>
</evidence>
<evidence type="ECO:0000256" key="6">
    <source>
        <dbReference type="ARBA" id="ARBA00022741"/>
    </source>
</evidence>
<comment type="subcellular location">
    <subcellularLocation>
        <location evidence="1">Cytoplasm</location>
    </subcellularLocation>
</comment>
<dbReference type="PRINTS" id="PR00987">
    <property type="entry name" value="TRNASYNTHGLU"/>
</dbReference>
<evidence type="ECO:0000256" key="2">
    <source>
        <dbReference type="ARBA" id="ARBA00011245"/>
    </source>
</evidence>
<protein>
    <recommendedName>
        <fullName evidence="3">glutamate--tRNA ligase</fullName>
        <ecNumber evidence="3">6.1.1.17</ecNumber>
    </recommendedName>
    <alternativeName>
        <fullName evidence="10">Glutamyl-tRNA synthetase</fullName>
    </alternativeName>
</protein>
<dbReference type="EMBL" id="UINC01032939">
    <property type="protein sequence ID" value="SVB21424.1"/>
    <property type="molecule type" value="Genomic_DNA"/>
</dbReference>
<proteinExistence type="predicted"/>
<evidence type="ECO:0000256" key="8">
    <source>
        <dbReference type="ARBA" id="ARBA00022917"/>
    </source>
</evidence>
<dbReference type="PANTHER" id="PTHR43311">
    <property type="entry name" value="GLUTAMATE--TRNA LIGASE"/>
    <property type="match status" value="1"/>
</dbReference>
<reference evidence="12" key="1">
    <citation type="submission" date="2018-05" db="EMBL/GenBank/DDBJ databases">
        <authorList>
            <person name="Lanie J.A."/>
            <person name="Ng W.-L."/>
            <person name="Kazmierczak K.M."/>
            <person name="Andrzejewski T.M."/>
            <person name="Davidsen T.M."/>
            <person name="Wayne K.J."/>
            <person name="Tettelin H."/>
            <person name="Glass J.I."/>
            <person name="Rusch D."/>
            <person name="Podicherti R."/>
            <person name="Tsui H.-C.T."/>
            <person name="Winkler M.E."/>
        </authorList>
    </citation>
    <scope>NUCLEOTIDE SEQUENCE</scope>
</reference>
<dbReference type="InterPro" id="IPR033910">
    <property type="entry name" value="GluRS_core"/>
</dbReference>
<dbReference type="PANTHER" id="PTHR43311:SF2">
    <property type="entry name" value="GLUTAMATE--TRNA LIGASE, MITOCHONDRIAL-RELATED"/>
    <property type="match status" value="1"/>
</dbReference>
<evidence type="ECO:0000256" key="7">
    <source>
        <dbReference type="ARBA" id="ARBA00022840"/>
    </source>
</evidence>
<keyword evidence="7" id="KW-0067">ATP-binding</keyword>
<name>A0A382C6C4_9ZZZZ</name>
<evidence type="ECO:0000313" key="12">
    <source>
        <dbReference type="EMBL" id="SVB21424.1"/>
    </source>
</evidence>
<dbReference type="CDD" id="cd00808">
    <property type="entry name" value="GluRS_core"/>
    <property type="match status" value="1"/>
</dbReference>
<evidence type="ECO:0000256" key="9">
    <source>
        <dbReference type="ARBA" id="ARBA00023146"/>
    </source>
</evidence>
<dbReference type="InterPro" id="IPR000924">
    <property type="entry name" value="Glu/Gln-tRNA-synth"/>
</dbReference>
<keyword evidence="6" id="KW-0547">Nucleotide-binding</keyword>
<organism evidence="12">
    <name type="scientific">marine metagenome</name>
    <dbReference type="NCBI Taxonomy" id="408172"/>
    <lineage>
        <taxon>unclassified sequences</taxon>
        <taxon>metagenomes</taxon>
        <taxon>ecological metagenomes</taxon>
    </lineage>
</organism>
<evidence type="ECO:0000256" key="5">
    <source>
        <dbReference type="ARBA" id="ARBA00022598"/>
    </source>
</evidence>
<dbReference type="SUPFAM" id="SSF52374">
    <property type="entry name" value="Nucleotidylyl transferase"/>
    <property type="match status" value="1"/>
</dbReference>
<keyword evidence="5" id="KW-0436">Ligase</keyword>
<keyword evidence="8" id="KW-0648">Protein biosynthesis</keyword>
<dbReference type="PROSITE" id="PS00178">
    <property type="entry name" value="AA_TRNA_LIGASE_I"/>
    <property type="match status" value="1"/>
</dbReference>
<dbReference type="InterPro" id="IPR014729">
    <property type="entry name" value="Rossmann-like_a/b/a_fold"/>
</dbReference>
<evidence type="ECO:0000256" key="1">
    <source>
        <dbReference type="ARBA" id="ARBA00004496"/>
    </source>
</evidence>
<dbReference type="EC" id="6.1.1.17" evidence="3"/>
<feature type="non-terminal residue" evidence="12">
    <location>
        <position position="321"/>
    </location>
</feature>
<dbReference type="InterPro" id="IPR004527">
    <property type="entry name" value="Glu-tRNA-ligase_bac/mito"/>
</dbReference>
<keyword evidence="4" id="KW-0963">Cytoplasm</keyword>
<comment type="subunit">
    <text evidence="2">Monomer.</text>
</comment>
<dbReference type="InterPro" id="IPR001412">
    <property type="entry name" value="aa-tRNA-synth_I_CS"/>
</dbReference>
<dbReference type="Pfam" id="PF00749">
    <property type="entry name" value="tRNA-synt_1c"/>
    <property type="match status" value="1"/>
</dbReference>
<dbReference type="FunFam" id="3.40.50.620:FF:000007">
    <property type="entry name" value="Glutamate--tRNA ligase"/>
    <property type="match status" value="1"/>
</dbReference>
<feature type="domain" description="Glutamyl/glutaminyl-tRNA synthetase class Ib catalytic" evidence="11">
    <location>
        <begin position="3"/>
        <end position="303"/>
    </location>
</feature>
<dbReference type="GO" id="GO:0005524">
    <property type="term" value="F:ATP binding"/>
    <property type="evidence" value="ECO:0007669"/>
    <property type="project" value="UniProtKB-KW"/>
</dbReference>
<evidence type="ECO:0000256" key="3">
    <source>
        <dbReference type="ARBA" id="ARBA00012835"/>
    </source>
</evidence>
<evidence type="ECO:0000259" key="11">
    <source>
        <dbReference type="Pfam" id="PF00749"/>
    </source>
</evidence>
<dbReference type="InterPro" id="IPR049940">
    <property type="entry name" value="GluQ/Sye"/>
</dbReference>
<gene>
    <name evidence="12" type="ORF">METZ01_LOCUS174278</name>
</gene>
<dbReference type="GO" id="GO:0006424">
    <property type="term" value="P:glutamyl-tRNA aminoacylation"/>
    <property type="evidence" value="ECO:0007669"/>
    <property type="project" value="InterPro"/>
</dbReference>
<dbReference type="GO" id="GO:0008270">
    <property type="term" value="F:zinc ion binding"/>
    <property type="evidence" value="ECO:0007669"/>
    <property type="project" value="InterPro"/>
</dbReference>
<dbReference type="Gene3D" id="3.40.50.620">
    <property type="entry name" value="HUPs"/>
    <property type="match status" value="1"/>
</dbReference>
<dbReference type="NCBIfam" id="TIGR00464">
    <property type="entry name" value="gltX_bact"/>
    <property type="match status" value="1"/>
</dbReference>
<evidence type="ECO:0000256" key="4">
    <source>
        <dbReference type="ARBA" id="ARBA00022490"/>
    </source>
</evidence>
<sequence>MEVISRFAPSPTGLLHIGGVRTALFAWLYAKSRGGKCFLRFEDTDIKRSEQKYMDSILHDFDWLNINFDGKPFYQSQNRSNHLNAIKQLLEDGKAYYCNCSSERLEELRSKQIEEGLKPKYDNKCRSLDLDDSPDSVIRFKNPESNSIQFNDLIRGSIEISNEELDDLVLLRNDGSPTYNLSVVVDDVEMSITHIIRGDDHISNTPRQINIFKALRKQVPEYGHVPMILDESGKRLSKREGAVGTEVYKEMGILPEALLNYLARLGWSLGDEEFFTIEDLVKVFKEGRLNNSPSSFSTDKLKWYNKEYLSRMSEQEIVDKL</sequence>